<organism evidence="2 3">
    <name type="scientific">Cohnella boryungensis</name>
    <dbReference type="NCBI Taxonomy" id="768479"/>
    <lineage>
        <taxon>Bacteria</taxon>
        <taxon>Bacillati</taxon>
        <taxon>Bacillota</taxon>
        <taxon>Bacilli</taxon>
        <taxon>Bacillales</taxon>
        <taxon>Paenibacillaceae</taxon>
        <taxon>Cohnella</taxon>
    </lineage>
</organism>
<reference evidence="3" key="1">
    <citation type="journal article" date="2019" name="Int. J. Syst. Evol. Microbiol.">
        <title>The Global Catalogue of Microorganisms (GCM) 10K type strain sequencing project: providing services to taxonomists for standard genome sequencing and annotation.</title>
        <authorList>
            <consortium name="The Broad Institute Genomics Platform"/>
            <consortium name="The Broad Institute Genome Sequencing Center for Infectious Disease"/>
            <person name="Wu L."/>
            <person name="Ma J."/>
        </authorList>
    </citation>
    <scope>NUCLEOTIDE SEQUENCE [LARGE SCALE GENOMIC DNA]</scope>
    <source>
        <strain evidence="3">CGMCC 4.1641</strain>
    </source>
</reference>
<accession>A0ABV8SE60</accession>
<dbReference type="EMBL" id="JBHSED010000040">
    <property type="protein sequence ID" value="MFC4305816.1"/>
    <property type="molecule type" value="Genomic_DNA"/>
</dbReference>
<gene>
    <name evidence="2" type="ORF">ACFO1S_20505</name>
</gene>
<name>A0ABV8SE60_9BACL</name>
<dbReference type="Proteomes" id="UP001595755">
    <property type="component" value="Unassembled WGS sequence"/>
</dbReference>
<evidence type="ECO:0000313" key="2">
    <source>
        <dbReference type="EMBL" id="MFC4305816.1"/>
    </source>
</evidence>
<dbReference type="Pfam" id="PF13529">
    <property type="entry name" value="Peptidase_C39_2"/>
    <property type="match status" value="1"/>
</dbReference>
<keyword evidence="3" id="KW-1185">Reference proteome</keyword>
<evidence type="ECO:0000259" key="1">
    <source>
        <dbReference type="Pfam" id="PF13529"/>
    </source>
</evidence>
<proteinExistence type="predicted"/>
<dbReference type="InterPro" id="IPR039564">
    <property type="entry name" value="Peptidase_C39-like"/>
</dbReference>
<evidence type="ECO:0000313" key="3">
    <source>
        <dbReference type="Proteomes" id="UP001595755"/>
    </source>
</evidence>
<sequence length="268" mass="29487">MTVYYSQEDKGWANIPYTIRNDPKQTIGTSACGPTCFAMVASTFGDKPILPPEAAKWAVDNGYRTADSGTKWSYFAAAAKKNGLTCLQTSNLATAKQALAAGALVIVSMGPGHLTGGGHYVLMVSIKGKWIEVYDPNHDNRKYGNDGLIRQGVKDDGIIEADELVFVREARQYWVFPQPEPTKNEEDEAMTDTERKQFEAMSKKVDELTSKVTTLTMAVKDATEVKPAPAWFVKEFGEGVLSKINNPTGTLDFWRSLAVSLRVMGFKI</sequence>
<comment type="caution">
    <text evidence="2">The sequence shown here is derived from an EMBL/GenBank/DDBJ whole genome shotgun (WGS) entry which is preliminary data.</text>
</comment>
<dbReference type="Gene3D" id="3.90.70.10">
    <property type="entry name" value="Cysteine proteinases"/>
    <property type="match status" value="1"/>
</dbReference>
<feature type="domain" description="Peptidase C39-like" evidence="1">
    <location>
        <begin position="14"/>
        <end position="137"/>
    </location>
</feature>
<protein>
    <submittedName>
        <fullName evidence="2">C39 family peptidase</fullName>
    </submittedName>
</protein>
<dbReference type="RefSeq" id="WP_204601387.1">
    <property type="nucleotide sequence ID" value="NZ_JBHSED010000040.1"/>
</dbReference>